<organism evidence="2 3">
    <name type="scientific">Anaeromyxobacter oryzae</name>
    <dbReference type="NCBI Taxonomy" id="2918170"/>
    <lineage>
        <taxon>Bacteria</taxon>
        <taxon>Pseudomonadati</taxon>
        <taxon>Myxococcota</taxon>
        <taxon>Myxococcia</taxon>
        <taxon>Myxococcales</taxon>
        <taxon>Cystobacterineae</taxon>
        <taxon>Anaeromyxobacteraceae</taxon>
        <taxon>Anaeromyxobacter</taxon>
    </lineage>
</organism>
<dbReference type="Proteomes" id="UP001162891">
    <property type="component" value="Chromosome"/>
</dbReference>
<accession>A0ABM7WQR7</accession>
<gene>
    <name evidence="2" type="ORF">AMOR_07900</name>
</gene>
<proteinExistence type="predicted"/>
<evidence type="ECO:0000313" key="2">
    <source>
        <dbReference type="EMBL" id="BDG01794.1"/>
    </source>
</evidence>
<sequence length="155" mass="15733">MSRLRALAYLGYRATIAHPLKRLFRQRGTGEARFRAAYEVEGLAPTADAAREISLAAQACISCGLCETGCDLAGAVPAVRALGLHATFRLYSRNPAELHLAAGALDACAACAKGCESLCPTGVPIGRVVDALRERVAAGASAAAGPAGAAPADAA</sequence>
<protein>
    <recommendedName>
        <fullName evidence="1">4Fe-4S ferredoxin-type domain-containing protein</fullName>
    </recommendedName>
</protein>
<dbReference type="InterPro" id="IPR017896">
    <property type="entry name" value="4Fe4S_Fe-S-bd"/>
</dbReference>
<evidence type="ECO:0000259" key="1">
    <source>
        <dbReference type="PROSITE" id="PS51379"/>
    </source>
</evidence>
<dbReference type="RefSeq" id="WP_248358625.1">
    <property type="nucleotide sequence ID" value="NZ_AP025591.1"/>
</dbReference>
<reference evidence="3" key="1">
    <citation type="journal article" date="2022" name="Int. J. Syst. Evol. Microbiol.">
        <title>Anaeromyxobacter oryzae sp. nov., Anaeromyxobacter diazotrophicus sp. nov. and Anaeromyxobacter paludicola sp. nov., isolated from paddy soils.</title>
        <authorList>
            <person name="Itoh H."/>
            <person name="Xu Z."/>
            <person name="Mise K."/>
            <person name="Masuda Y."/>
            <person name="Ushijima N."/>
            <person name="Hayakawa C."/>
            <person name="Shiratori Y."/>
            <person name="Senoo K."/>
        </authorList>
    </citation>
    <scope>NUCLEOTIDE SEQUENCE [LARGE SCALE GENOMIC DNA]</scope>
    <source>
        <strain evidence="3">Red232</strain>
    </source>
</reference>
<dbReference type="EMBL" id="AP025591">
    <property type="protein sequence ID" value="BDG01794.1"/>
    <property type="molecule type" value="Genomic_DNA"/>
</dbReference>
<evidence type="ECO:0000313" key="3">
    <source>
        <dbReference type="Proteomes" id="UP001162891"/>
    </source>
</evidence>
<dbReference type="PROSITE" id="PS51379">
    <property type="entry name" value="4FE4S_FER_2"/>
    <property type="match status" value="1"/>
</dbReference>
<dbReference type="Pfam" id="PF13183">
    <property type="entry name" value="Fer4_8"/>
    <property type="match status" value="1"/>
</dbReference>
<keyword evidence="3" id="KW-1185">Reference proteome</keyword>
<feature type="domain" description="4Fe-4S ferredoxin-type" evidence="1">
    <location>
        <begin position="51"/>
        <end position="81"/>
    </location>
</feature>
<dbReference type="Gene3D" id="1.10.1060.10">
    <property type="entry name" value="Alpha-helical ferredoxin"/>
    <property type="match status" value="1"/>
</dbReference>
<dbReference type="SUPFAM" id="SSF46548">
    <property type="entry name" value="alpha-helical ferredoxin"/>
    <property type="match status" value="1"/>
</dbReference>
<name>A0ABM7WQR7_9BACT</name>
<dbReference type="InterPro" id="IPR009051">
    <property type="entry name" value="Helical_ferredxn"/>
</dbReference>